<name>A0AC35GXA8_9BILA</name>
<evidence type="ECO:0000313" key="1">
    <source>
        <dbReference type="Proteomes" id="UP000887580"/>
    </source>
</evidence>
<proteinExistence type="predicted"/>
<accession>A0AC35GXA8</accession>
<dbReference type="Proteomes" id="UP000887580">
    <property type="component" value="Unplaced"/>
</dbReference>
<evidence type="ECO:0000313" key="2">
    <source>
        <dbReference type="WBParaSite" id="PS1159_v2.g9726.t1"/>
    </source>
</evidence>
<sequence>MKVALFGSLILCILVTKVLSESWMLNRQYDENVKRNYRDYKLIRITPRNEENLDYLKDLFRSQSPYELDFWQPPTHIGGLVDVTVAPQDADIFVKDLDSKQLDYLVAINDLEQAIRSERSPEEQYSIGYMQDNGFRFDRYNTWSTIEEYLHKLRDENPDLVTLIEIGRTHENRSILVVKVSGHRSLAPERVSIWIDAGIHAREWIAPATALIMLDKLVNDYKRDPEIQTFLDNIDWYILPVMNPDGYEYSHSKNRMWRKNRRPAQCKKNYFHTICCSGVDLNRNFDWFFGSTGASADPCHETYHGPAAFSEPESRAVKEFLEKNPVKSFITLHSYSQLWLIPYGHRKRSYPQDYSTALRPLALRATKALNKLYGTKYAVGTGADLMYEAAGASHDYAKGTLHIPYAYLIELRPKSTMFANGFLLPEKEIRPTGEETWEAIKVIADEMIGQFIQPKIRPSTEVPKFTTEAPTTPETPPPYKFTTTPKSTTSSTTTTVAPTTTPTTTVPATTTTRATTTTTIPKTTTTTTTTTQAPTTTTTTTEPTTTTTTTPPPTTTTTATTTTTTPTTTTTTPTTTTQAPTTPSTSTTPIPTTRRPIPYTTRRAEERQTTLSSTTSTTPQSPQRVIKCKDYGSYCKWWKIHNLCDKERVQQLCALSCLPECQI</sequence>
<reference evidence="2" key="1">
    <citation type="submission" date="2022-11" db="UniProtKB">
        <authorList>
            <consortium name="WormBaseParasite"/>
        </authorList>
    </citation>
    <scope>IDENTIFICATION</scope>
</reference>
<protein>
    <submittedName>
        <fullName evidence="2">Peptidase M14 carboxypeptidase A domain-containing protein</fullName>
    </submittedName>
</protein>
<dbReference type="WBParaSite" id="PS1159_v2.g9726.t1">
    <property type="protein sequence ID" value="PS1159_v2.g9726.t1"/>
    <property type="gene ID" value="PS1159_v2.g9726"/>
</dbReference>
<organism evidence="1 2">
    <name type="scientific">Panagrolaimus sp. PS1159</name>
    <dbReference type="NCBI Taxonomy" id="55785"/>
    <lineage>
        <taxon>Eukaryota</taxon>
        <taxon>Metazoa</taxon>
        <taxon>Ecdysozoa</taxon>
        <taxon>Nematoda</taxon>
        <taxon>Chromadorea</taxon>
        <taxon>Rhabditida</taxon>
        <taxon>Tylenchina</taxon>
        <taxon>Panagrolaimomorpha</taxon>
        <taxon>Panagrolaimoidea</taxon>
        <taxon>Panagrolaimidae</taxon>
        <taxon>Panagrolaimus</taxon>
    </lineage>
</organism>